<evidence type="ECO:0000256" key="2">
    <source>
        <dbReference type="SAM" id="Phobius"/>
    </source>
</evidence>
<evidence type="ECO:0008006" key="6">
    <source>
        <dbReference type="Google" id="ProtNLM"/>
    </source>
</evidence>
<keyword evidence="5" id="KW-1185">Reference proteome</keyword>
<evidence type="ECO:0000313" key="5">
    <source>
        <dbReference type="Proteomes" id="UP001139409"/>
    </source>
</evidence>
<feature type="chain" id="PRO_5040749758" description="tRNA (Guanine-N1)-methyltransferase" evidence="3">
    <location>
        <begin position="21"/>
        <end position="190"/>
    </location>
</feature>
<name>A0A9X1HLP3_9BACT</name>
<accession>A0A9X1HLP3</accession>
<protein>
    <recommendedName>
        <fullName evidence="6">tRNA (Guanine-N1)-methyltransferase</fullName>
    </recommendedName>
</protein>
<keyword evidence="2" id="KW-0812">Transmembrane</keyword>
<evidence type="ECO:0000256" key="1">
    <source>
        <dbReference type="SAM" id="Coils"/>
    </source>
</evidence>
<proteinExistence type="predicted"/>
<feature type="coiled-coil region" evidence="1">
    <location>
        <begin position="145"/>
        <end position="190"/>
    </location>
</feature>
<reference evidence="4" key="1">
    <citation type="submission" date="2021-09" db="EMBL/GenBank/DDBJ databases">
        <title>Fulvivirga sp. isolated from coastal sediment.</title>
        <authorList>
            <person name="Yu H."/>
        </authorList>
    </citation>
    <scope>NUCLEOTIDE SEQUENCE</scope>
    <source>
        <strain evidence="4">1062</strain>
    </source>
</reference>
<sequence>MRTTILVLSALVLFALGAQAQTLDEQFQGMKKKAYSYKEYKNIKETDLNEFWKVVQDSLKTKDQAYATAQGTITAQNQKINELNSTITTQKATIDEKEFDTQHISVLGMDMGKESYKMFNMVSIIALLFLLGVLFYQFKSSQKIAVSKKKDYDKLSEEFEEYKRNALEKQMKLRRELQTERNRIDDIRSA</sequence>
<feature type="signal peptide" evidence="3">
    <location>
        <begin position="1"/>
        <end position="20"/>
    </location>
</feature>
<dbReference type="RefSeq" id="WP_225696389.1">
    <property type="nucleotide sequence ID" value="NZ_JAIXNE010000001.1"/>
</dbReference>
<feature type="transmembrane region" description="Helical" evidence="2">
    <location>
        <begin position="118"/>
        <end position="138"/>
    </location>
</feature>
<keyword evidence="1" id="KW-0175">Coiled coil</keyword>
<keyword evidence="2" id="KW-0472">Membrane</keyword>
<gene>
    <name evidence="4" type="ORF">LDX50_00230</name>
</gene>
<dbReference type="Proteomes" id="UP001139409">
    <property type="component" value="Unassembled WGS sequence"/>
</dbReference>
<organism evidence="4 5">
    <name type="scientific">Fulvivirga sedimenti</name>
    <dbReference type="NCBI Taxonomy" id="2879465"/>
    <lineage>
        <taxon>Bacteria</taxon>
        <taxon>Pseudomonadati</taxon>
        <taxon>Bacteroidota</taxon>
        <taxon>Cytophagia</taxon>
        <taxon>Cytophagales</taxon>
        <taxon>Fulvivirgaceae</taxon>
        <taxon>Fulvivirga</taxon>
    </lineage>
</organism>
<dbReference type="AlphaFoldDB" id="A0A9X1HLP3"/>
<evidence type="ECO:0000256" key="3">
    <source>
        <dbReference type="SAM" id="SignalP"/>
    </source>
</evidence>
<dbReference type="EMBL" id="JAIXNE010000001">
    <property type="protein sequence ID" value="MCA6073270.1"/>
    <property type="molecule type" value="Genomic_DNA"/>
</dbReference>
<keyword evidence="2" id="KW-1133">Transmembrane helix</keyword>
<evidence type="ECO:0000313" key="4">
    <source>
        <dbReference type="EMBL" id="MCA6073270.1"/>
    </source>
</evidence>
<keyword evidence="3" id="KW-0732">Signal</keyword>
<comment type="caution">
    <text evidence="4">The sequence shown here is derived from an EMBL/GenBank/DDBJ whole genome shotgun (WGS) entry which is preliminary data.</text>
</comment>